<dbReference type="eggNOG" id="COG0470">
    <property type="taxonomic scope" value="Bacteria"/>
</dbReference>
<evidence type="ECO:0000313" key="3">
    <source>
        <dbReference type="Proteomes" id="UP000003844"/>
    </source>
</evidence>
<proteinExistence type="predicted"/>
<evidence type="ECO:0000259" key="1">
    <source>
        <dbReference type="SMART" id="SM00382"/>
    </source>
</evidence>
<dbReference type="SUPFAM" id="SSF52540">
    <property type="entry name" value="P-loop containing nucleoside triphosphate hydrolases"/>
    <property type="match status" value="1"/>
</dbReference>
<dbReference type="STRING" id="865937.Gilli_0902"/>
<gene>
    <name evidence="2" type="ORF">Gilli_0902</name>
</gene>
<name>H2BTK4_GILLR</name>
<sequence>MSKDEIKQIPDADLSSAGDDFHILWTIKKSLELLNFDDSGIKAINIEGVQLSESEQLDPTGKNLLGVDLSEYYGADNYIEAEKVVISQLKYSTLRRNKNYTIGELYIGKKSKSTEGSLIHRLADIFKIYLDEFGRESVLNKVSIKLVTNRNFNPNHLRSINNIKTYLLKKKGKISFNAVLKDNPQNSTSLEKLFLASRLKVTEFTDFIRILDLDDCGTDSRPNLKIQLYKAISRISYTSKIQYNQLRELVFDKMMPEARSRRRITVTDIIANLGFNDGSIENLFPVSQSLENNKNSILREQLESINSKITSNTGFLPICIHGGAGIGKSTIIQQIQQYLPDTNECIIFDCYGSGSYQNSEDNRHLHKNALLHISNDIARKVGTDFLIVHIPEQSDFYIKEFRKRIVRAVEILKHRDVNSTLTIIIDAADNSITAASNDGDKSFVQDILNMNIPLGCNLIVTTRTHRKESLNLPEDYIDIELEPFSLAETTQFIKIYFPDILEKEIKDFHKYTYGIPRAQFYSIDLKKIGIEEVINFLKPNGKTVELLILDKIKEAKKKVTNQEKILIDDFFRLLIGLPRPVPINYLSEILNVNQSFLLDISSEVWNGLIYENNNFEFRDEDFENYIRDNYPLDQEKLKEVTKVFLNQAENDSYASVNLGSLLFQSKQNQLLKEIVLDRKFLLLPEDPIKNRATYISRTRLAMKVANNTDDNLSYFKLIFIAAEEAKKEKALTEVLINYPDLVAVFGDDTSLNKLKLNSDEKSWAGSFHMKLAGVYSRELKSHKTALKHLKTAKEWLNWRKDSVKKENLHKYYISSKDIAYYTEAVLRLVGIDEALSSINSWTPRDVRLSGGNYLLENLFLFSNKTEINKWLKIEALRIDALIFIVTKVFKHKISHDSELNRIANKIGRILSRKRIKFNIKFRLIIVDFCEILIFNSIDKTLVNSILTHIKCELPNYIPSFYRMHGNDDEENKVNLYLKTKSLKAFLDDELLSIESILPDKFNDIDKIQDREKKNSLERDKKEFTSFYNHILPVFQLNTSFVSKKLTINGATKKFIDICESLSKDYGFRYENGHSYKEKLNYFASLLANFAVKTSNIDLIEILITSLDSNASKIAMRFWIIEETIHIESFLNKNLKILNEIDELIKIGSNPSSQIIESYIKCALISRKIDFESGKHYFNEAIKATEEIDFEAFSKISCLSNLAKIGFEKTDPKLAHEYARFTEYSDFMLTGYDKKHFPYEDALLGIADINFNSMFTTASRWHHRGIINFSKYIVAILKFSLEKGNINHVVAGSLIPIYQYKYYTDELIELYDMILTKYDESRDLIGKTKFVEIVYRDCMLHKNKNTLNHIYNTIKAGAFVELQLVQKIESYLNFRKTVEKESKYTNDFNKEKFGHEIDLNSVDVNSTRDLEKSISTIIENNDSYSNRWKIHNFLSDIKNNCLPKDYVNHLDAIVNIDSELLSFNSFEDAIRERLEEWSYYSSLKQWKKEKFRYVILTWFENFDYGNSLSIGKLQEFANMFNFDEIQLGDVILSVLPEKIETLTDESIYSVFFLIKHRLTKKDNTEIFNWVLPRWNKNIKSDFTDGLWNDKLLPPYDTDESIANILRLYLGLPDKELRWEAVHSIRRLVNLDNENILRNLIKHQNKTDCIPFQNEEYIFYWISAKLYLWIAIDRLSAEVPEKLIDFKEEFIKELQNEELPHVLINFFIKRTCQNLLKYNEKIYNEDEREIIENTLVSKLDKVKEDSYSRQQRKYNPNPDKNWRFNFDSMDVLPYWYSNLSKIFNLSEYDVADIADTYIVEKWGYTGDVNKDDYTRNYDWGLRDKRNGSNPQVESLDTYFEYHAMFCAASVLLEKEPQLKNYYDDDDDWDSWEYWLKSKAITWDDFWASDLRDPLPLMDKFWLNEYDKFDEDWRDSIDEEKFDREIGLSKYYNDRFIIPHGGFTRYIGYNSESVYIRSSLVSIKGSEALLRAFQSAENQHDYTFPIESDGEHFEINSSDLIYKSWLKVNDTKYDGLDKHDSLTKEAGKSIITFGTGIQESFQIKFSNDLKLAQLDDNEVSFFEFWDETSDSRYRDIKNVESSGEILKVDIDFILEILKKENMNMILKCQITKQLKENQYWSDNSEQPWEHTKIYLLKSDGTVKTLRGRNFKVR</sequence>
<protein>
    <submittedName>
        <fullName evidence="2">AAA ATPase</fullName>
    </submittedName>
</protein>
<dbReference type="Proteomes" id="UP000003844">
    <property type="component" value="Unassembled WGS sequence"/>
</dbReference>
<dbReference type="SMART" id="SM00382">
    <property type="entry name" value="AAA"/>
    <property type="match status" value="1"/>
</dbReference>
<dbReference type="InterPro" id="IPR027417">
    <property type="entry name" value="P-loop_NTPase"/>
</dbReference>
<dbReference type="RefSeq" id="WP_006987912.1">
    <property type="nucleotide sequence ID" value="NZ_JH594606.1"/>
</dbReference>
<organism evidence="2 3">
    <name type="scientific">Gillisia limnaea (strain DSM 15749 / LMG 21470 / R-8282)</name>
    <dbReference type="NCBI Taxonomy" id="865937"/>
    <lineage>
        <taxon>Bacteria</taxon>
        <taxon>Pseudomonadati</taxon>
        <taxon>Bacteroidota</taxon>
        <taxon>Flavobacteriia</taxon>
        <taxon>Flavobacteriales</taxon>
        <taxon>Flavobacteriaceae</taxon>
        <taxon>Gillisia</taxon>
    </lineage>
</organism>
<dbReference type="HOGENOM" id="CLU_001478_0_0_10"/>
<feature type="domain" description="AAA+ ATPase" evidence="1">
    <location>
        <begin position="314"/>
        <end position="497"/>
    </location>
</feature>
<keyword evidence="3" id="KW-1185">Reference proteome</keyword>
<evidence type="ECO:0000313" key="2">
    <source>
        <dbReference type="EMBL" id="EHQ01590.1"/>
    </source>
</evidence>
<dbReference type="EMBL" id="JH594606">
    <property type="protein sequence ID" value="EHQ01590.1"/>
    <property type="molecule type" value="Genomic_DNA"/>
</dbReference>
<dbReference type="OrthoDB" id="4770405at2"/>
<dbReference type="Gene3D" id="3.40.50.300">
    <property type="entry name" value="P-loop containing nucleotide triphosphate hydrolases"/>
    <property type="match status" value="1"/>
</dbReference>
<reference evidence="3" key="1">
    <citation type="journal article" date="2012" name="Stand. Genomic Sci.">
        <title>Genome sequence of the Antarctic rhodopsins-containing flavobacterium Gillisia limnaea type strain (R-8282(T)).</title>
        <authorList>
            <person name="Riedel T."/>
            <person name="Held B."/>
            <person name="Nolan M."/>
            <person name="Lucas S."/>
            <person name="Lapidus A."/>
            <person name="Tice H."/>
            <person name="Del Rio T.G."/>
            <person name="Cheng J.F."/>
            <person name="Han C."/>
            <person name="Tapia R."/>
            <person name="Goodwin L.A."/>
            <person name="Pitluck S."/>
            <person name="Liolios K."/>
            <person name="Mavromatis K."/>
            <person name="Pagani I."/>
            <person name="Ivanova N."/>
            <person name="Mikhailova N."/>
            <person name="Pati A."/>
            <person name="Chen A."/>
            <person name="Palaniappan K."/>
            <person name="Land M."/>
            <person name="Rohde M."/>
            <person name="Tindall B.J."/>
            <person name="Detter J.C."/>
            <person name="Goker M."/>
            <person name="Bristow J."/>
            <person name="Eisen J.A."/>
            <person name="Markowitz V."/>
            <person name="Hugenholtz P."/>
            <person name="Kyrpides N.C."/>
            <person name="Klenk H.P."/>
            <person name="Woyke T."/>
        </authorList>
    </citation>
    <scope>NUCLEOTIDE SEQUENCE [LARGE SCALE GENOMIC DNA]</scope>
    <source>
        <strain evidence="3">DSM 15749 / LMG 21470 / R-8282</strain>
    </source>
</reference>
<accession>H2BTK4</accession>
<dbReference type="InterPro" id="IPR003593">
    <property type="entry name" value="AAA+_ATPase"/>
</dbReference>